<dbReference type="AlphaFoldDB" id="A0A0F9C4U1"/>
<reference evidence="1" key="1">
    <citation type="journal article" date="2015" name="Nature">
        <title>Complex archaea that bridge the gap between prokaryotes and eukaryotes.</title>
        <authorList>
            <person name="Spang A."/>
            <person name="Saw J.H."/>
            <person name="Jorgensen S.L."/>
            <person name="Zaremba-Niedzwiedzka K."/>
            <person name="Martijn J."/>
            <person name="Lind A.E."/>
            <person name="van Eijk R."/>
            <person name="Schleper C."/>
            <person name="Guy L."/>
            <person name="Ettema T.J."/>
        </authorList>
    </citation>
    <scope>NUCLEOTIDE SEQUENCE</scope>
</reference>
<dbReference type="EMBL" id="LAZR01048536">
    <property type="protein sequence ID" value="KKK91701.1"/>
    <property type="molecule type" value="Genomic_DNA"/>
</dbReference>
<comment type="caution">
    <text evidence="1">The sequence shown here is derived from an EMBL/GenBank/DDBJ whole genome shotgun (WGS) entry which is preliminary data.</text>
</comment>
<evidence type="ECO:0000313" key="1">
    <source>
        <dbReference type="EMBL" id="KKK91701.1"/>
    </source>
</evidence>
<sequence length="70" mass="7845">MQYKTIILVDGEPIKKAVKGEDGFFRFDLFWSSELMLNLSITEAGDVLPELEDQEEAILIPPGSDFRALG</sequence>
<proteinExistence type="predicted"/>
<organism evidence="1">
    <name type="scientific">marine sediment metagenome</name>
    <dbReference type="NCBI Taxonomy" id="412755"/>
    <lineage>
        <taxon>unclassified sequences</taxon>
        <taxon>metagenomes</taxon>
        <taxon>ecological metagenomes</taxon>
    </lineage>
</organism>
<accession>A0A0F9C4U1</accession>
<gene>
    <name evidence="1" type="ORF">LCGC14_2710320</name>
</gene>
<protein>
    <submittedName>
        <fullName evidence="1">Uncharacterized protein</fullName>
    </submittedName>
</protein>
<name>A0A0F9C4U1_9ZZZZ</name>